<dbReference type="NCBIfam" id="TIGR00296">
    <property type="entry name" value="TIGR00296 family protein"/>
    <property type="match status" value="1"/>
</dbReference>
<name>A0A2J6WNA5_9BACT</name>
<dbReference type="InterPro" id="IPR023473">
    <property type="entry name" value="AMMECR1"/>
</dbReference>
<dbReference type="PANTHER" id="PTHR13016">
    <property type="entry name" value="AMMECR1 HOMOLOG"/>
    <property type="match status" value="1"/>
</dbReference>
<gene>
    <name evidence="2" type="ORF">C0187_03045</name>
</gene>
<dbReference type="Pfam" id="PF01871">
    <property type="entry name" value="AMMECR1"/>
    <property type="match status" value="1"/>
</dbReference>
<protein>
    <submittedName>
        <fullName evidence="2">AmmeMemoRadiSam system protein A</fullName>
    </submittedName>
</protein>
<dbReference type="Gene3D" id="3.30.1490.150">
    <property type="entry name" value="Hypothetical protein ph0010, domain 2"/>
    <property type="match status" value="1"/>
</dbReference>
<dbReference type="Gene3D" id="3.30.700.20">
    <property type="entry name" value="Hypothetical protein ph0010, domain 1"/>
    <property type="match status" value="1"/>
</dbReference>
<dbReference type="InterPro" id="IPR023472">
    <property type="entry name" value="Uncharacterised_MJ0810"/>
</dbReference>
<dbReference type="EMBL" id="PNIN01000033">
    <property type="protein sequence ID" value="PMP71894.1"/>
    <property type="molecule type" value="Genomic_DNA"/>
</dbReference>
<dbReference type="AlphaFoldDB" id="A0A2J6WNA5"/>
<feature type="domain" description="AMMECR1" evidence="1">
    <location>
        <begin position="7"/>
        <end position="194"/>
    </location>
</feature>
<sequence length="194" mass="22558">MYNLSSEAKKILLFTARKTLENSFDKKESTQKILDDIKNKLDDRLYNEISIKCGCFVTLHKFGELRGCIGTFRNDKKLYEVVSNMAIQAAFHDPRFSPLEKDELKDIEIEISVLTPMERLENFEDIVIGRDGLYVRKGFYSGVLLPQVATEQGWDKNQFISYTCMKAGLPPDIWKKDEIELYRFSAIVFSERDF</sequence>
<accession>A0A2J6WNA5</accession>
<dbReference type="HAMAP" id="MF_00645">
    <property type="entry name" value="AMMECR1"/>
    <property type="match status" value="1"/>
</dbReference>
<proteinExistence type="inferred from homology"/>
<evidence type="ECO:0000313" key="3">
    <source>
        <dbReference type="Proteomes" id="UP000242881"/>
    </source>
</evidence>
<dbReference type="PANTHER" id="PTHR13016:SF0">
    <property type="entry name" value="AMME SYNDROME CANDIDATE GENE 1 PROTEIN"/>
    <property type="match status" value="1"/>
</dbReference>
<dbReference type="PROSITE" id="PS51112">
    <property type="entry name" value="AMMECR1"/>
    <property type="match status" value="1"/>
</dbReference>
<dbReference type="NCBIfam" id="TIGR04335">
    <property type="entry name" value="AmmeMemoSam_A"/>
    <property type="match status" value="1"/>
</dbReference>
<dbReference type="Proteomes" id="UP000242881">
    <property type="component" value="Unassembled WGS sequence"/>
</dbReference>
<reference evidence="2 3" key="1">
    <citation type="submission" date="2018-01" db="EMBL/GenBank/DDBJ databases">
        <title>Metagenomic assembled genomes from two thermal pools in the Uzon Caldera, Kamchatka, Russia.</title>
        <authorList>
            <person name="Wilkins L."/>
            <person name="Ettinger C."/>
        </authorList>
    </citation>
    <scope>NUCLEOTIDE SEQUENCE [LARGE SCALE GENOMIC DNA]</scope>
    <source>
        <strain evidence="2">ZAV-05</strain>
    </source>
</reference>
<comment type="caution">
    <text evidence="2">The sequence shown here is derived from an EMBL/GenBank/DDBJ whole genome shotgun (WGS) entry which is preliminary data.</text>
</comment>
<dbReference type="RefSeq" id="WP_424605617.1">
    <property type="nucleotide sequence ID" value="NZ_JBNAVA010000005.1"/>
</dbReference>
<organism evidence="2 3">
    <name type="scientific">Calditerrivibrio nitroreducens</name>
    <dbReference type="NCBI Taxonomy" id="477976"/>
    <lineage>
        <taxon>Bacteria</taxon>
        <taxon>Pseudomonadati</taxon>
        <taxon>Deferribacterota</taxon>
        <taxon>Deferribacteres</taxon>
        <taxon>Deferribacterales</taxon>
        <taxon>Calditerrivibrionaceae</taxon>
    </lineage>
</organism>
<dbReference type="InterPro" id="IPR002733">
    <property type="entry name" value="AMMECR1_domain"/>
</dbReference>
<dbReference type="InterPro" id="IPR036071">
    <property type="entry name" value="AMMECR1_dom_sf"/>
</dbReference>
<evidence type="ECO:0000259" key="1">
    <source>
        <dbReference type="PROSITE" id="PS51112"/>
    </source>
</evidence>
<dbReference type="InterPro" id="IPR027623">
    <property type="entry name" value="AmmeMemoSam_A"/>
</dbReference>
<evidence type="ECO:0000313" key="2">
    <source>
        <dbReference type="EMBL" id="PMP71894.1"/>
    </source>
</evidence>
<dbReference type="SUPFAM" id="SSF143447">
    <property type="entry name" value="AMMECR1-like"/>
    <property type="match status" value="1"/>
</dbReference>
<dbReference type="InterPro" id="IPR027485">
    <property type="entry name" value="AMMECR1_N"/>
</dbReference>